<dbReference type="Gene3D" id="3.30.70.260">
    <property type="match status" value="1"/>
</dbReference>
<reference evidence="1 2" key="1">
    <citation type="submission" date="2020-10" db="EMBL/GenBank/DDBJ databases">
        <title>Trueperella pecoris sp. nov. isolated from bovine and porcine specimens.</title>
        <authorList>
            <person name="Schoenecker L."/>
            <person name="Schnydrig P."/>
            <person name="Brodard I."/>
            <person name="Thomann A."/>
            <person name="Hemphill A."/>
            <person name="Rodriguez-Campos S."/>
            <person name="Perreten V."/>
            <person name="Jores J."/>
            <person name="Kittl S."/>
        </authorList>
    </citation>
    <scope>NUCLEOTIDE SEQUENCE [LARGE SCALE GENOMIC DNA]</scope>
    <source>
        <strain evidence="1 2">15A0121</strain>
    </source>
</reference>
<name>A0A7M1QW49_9ACTO</name>
<dbReference type="Pfam" id="PF13740">
    <property type="entry name" value="ACT_6"/>
    <property type="match status" value="1"/>
</dbReference>
<proteinExistence type="predicted"/>
<dbReference type="AlphaFoldDB" id="A0A7M1QW49"/>
<dbReference type="InterPro" id="IPR002912">
    <property type="entry name" value="ACT_dom"/>
</dbReference>
<gene>
    <name evidence="1" type="ORF">INS88_09005</name>
</gene>
<dbReference type="InterPro" id="IPR045865">
    <property type="entry name" value="ACT-like_dom_sf"/>
</dbReference>
<dbReference type="PANTHER" id="PTHR34875:SF6">
    <property type="entry name" value="UPF0237 PROTEIN MJ1558"/>
    <property type="match status" value="1"/>
</dbReference>
<dbReference type="NCBIfam" id="NF001220">
    <property type="entry name" value="PRK00194.1"/>
    <property type="match status" value="1"/>
</dbReference>
<organism evidence="1 2">
    <name type="scientific">Trueperella pecoris</name>
    <dbReference type="NCBI Taxonomy" id="2733571"/>
    <lineage>
        <taxon>Bacteria</taxon>
        <taxon>Bacillati</taxon>
        <taxon>Actinomycetota</taxon>
        <taxon>Actinomycetes</taxon>
        <taxon>Actinomycetales</taxon>
        <taxon>Actinomycetaceae</taxon>
        <taxon>Trueperella</taxon>
    </lineage>
</organism>
<dbReference type="Proteomes" id="UP000595053">
    <property type="component" value="Chromosome"/>
</dbReference>
<evidence type="ECO:0000313" key="1">
    <source>
        <dbReference type="EMBL" id="QOR45387.1"/>
    </source>
</evidence>
<dbReference type="InterPro" id="IPR050990">
    <property type="entry name" value="UPF0237/GcvR_regulator"/>
</dbReference>
<dbReference type="PROSITE" id="PS51671">
    <property type="entry name" value="ACT"/>
    <property type="match status" value="1"/>
</dbReference>
<dbReference type="RefSeq" id="WP_193326873.1">
    <property type="nucleotide sequence ID" value="NZ_CP053291.1"/>
</dbReference>
<accession>A0A8A5UEV8</accession>
<accession>A0A7M1QW49</accession>
<sequence>MFAIITVTGSDHSGIVAAVTSALAEHEANILDISQTLMGGYFTMILRVELADARPADTADAAAAPEPHSIDDLQDALAAVEEAQNLVIRVQSEALFTAMNEL</sequence>
<dbReference type="EMBL" id="CP063213">
    <property type="protein sequence ID" value="QOR45387.1"/>
    <property type="molecule type" value="Genomic_DNA"/>
</dbReference>
<evidence type="ECO:0000313" key="2">
    <source>
        <dbReference type="Proteomes" id="UP000595053"/>
    </source>
</evidence>
<keyword evidence="2" id="KW-1185">Reference proteome</keyword>
<dbReference type="SUPFAM" id="SSF55021">
    <property type="entry name" value="ACT-like"/>
    <property type="match status" value="1"/>
</dbReference>
<dbReference type="PANTHER" id="PTHR34875">
    <property type="entry name" value="UPF0237 PROTEIN MJ1558"/>
    <property type="match status" value="1"/>
</dbReference>
<protein>
    <submittedName>
        <fullName evidence="1">ACT domain-containing protein</fullName>
    </submittedName>
</protein>